<evidence type="ECO:0000256" key="12">
    <source>
        <dbReference type="SAM" id="Coils"/>
    </source>
</evidence>
<comment type="caution">
    <text evidence="11">Lacks conserved residue(s) required for the propagation of feature annotation.</text>
</comment>
<accession>A0A8H7PW86</accession>
<dbReference type="Pfam" id="PF18035">
    <property type="entry name" value="Bap31_Bap29_C"/>
    <property type="match status" value="1"/>
</dbReference>
<name>A0A8H7PW86_MORIS</name>
<keyword evidence="5 11" id="KW-0256">Endoplasmic reticulum</keyword>
<dbReference type="Pfam" id="PF05529">
    <property type="entry name" value="Bap31"/>
    <property type="match status" value="1"/>
</dbReference>
<proteinExistence type="inferred from homology"/>
<evidence type="ECO:0000256" key="10">
    <source>
        <dbReference type="ARBA" id="ARBA00023136"/>
    </source>
</evidence>
<evidence type="ECO:0000259" key="14">
    <source>
        <dbReference type="Pfam" id="PF18035"/>
    </source>
</evidence>
<comment type="similarity">
    <text evidence="2 11">Belongs to the BCAP29/BCAP31 family.</text>
</comment>
<dbReference type="GO" id="GO:0005789">
    <property type="term" value="C:endoplasmic reticulum membrane"/>
    <property type="evidence" value="ECO:0007669"/>
    <property type="project" value="UniProtKB-SubCell"/>
</dbReference>
<evidence type="ECO:0000256" key="3">
    <source>
        <dbReference type="ARBA" id="ARBA00022448"/>
    </source>
</evidence>
<keyword evidence="7 11" id="KW-0653">Protein transport</keyword>
<protein>
    <recommendedName>
        <fullName evidence="11">Endoplasmic reticulum transmembrane protein</fullName>
    </recommendedName>
</protein>
<evidence type="ECO:0000313" key="15">
    <source>
        <dbReference type="EMBL" id="KAG2180973.1"/>
    </source>
</evidence>
<keyword evidence="10 11" id="KW-0472">Membrane</keyword>
<evidence type="ECO:0000256" key="8">
    <source>
        <dbReference type="ARBA" id="ARBA00022989"/>
    </source>
</evidence>
<evidence type="ECO:0000259" key="13">
    <source>
        <dbReference type="Pfam" id="PF05529"/>
    </source>
</evidence>
<feature type="domain" description="BAP29/BAP31 transmembrane" evidence="13">
    <location>
        <begin position="3"/>
        <end position="136"/>
    </location>
</feature>
<comment type="caution">
    <text evidence="15">The sequence shown here is derived from an EMBL/GenBank/DDBJ whole genome shotgun (WGS) entry which is preliminary data.</text>
</comment>
<evidence type="ECO:0000313" key="16">
    <source>
        <dbReference type="Proteomes" id="UP000654370"/>
    </source>
</evidence>
<evidence type="ECO:0000256" key="4">
    <source>
        <dbReference type="ARBA" id="ARBA00022692"/>
    </source>
</evidence>
<keyword evidence="8 11" id="KW-1133">Transmembrane helix</keyword>
<dbReference type="Proteomes" id="UP000654370">
    <property type="component" value="Unassembled WGS sequence"/>
</dbReference>
<evidence type="ECO:0000256" key="1">
    <source>
        <dbReference type="ARBA" id="ARBA00004477"/>
    </source>
</evidence>
<dbReference type="InterPro" id="IPR008417">
    <property type="entry name" value="BAP29/BAP31"/>
</dbReference>
<dbReference type="GO" id="GO:0006886">
    <property type="term" value="P:intracellular protein transport"/>
    <property type="evidence" value="ECO:0007669"/>
    <property type="project" value="UniProtKB-UniRule"/>
</dbReference>
<feature type="coiled-coil region" evidence="12">
    <location>
        <begin position="150"/>
        <end position="205"/>
    </location>
</feature>
<organism evidence="15 16">
    <name type="scientific">Mortierella isabellina</name>
    <name type="common">Filamentous fungus</name>
    <name type="synonym">Umbelopsis isabellina</name>
    <dbReference type="NCBI Taxonomy" id="91625"/>
    <lineage>
        <taxon>Eukaryota</taxon>
        <taxon>Fungi</taxon>
        <taxon>Fungi incertae sedis</taxon>
        <taxon>Mucoromycota</taxon>
        <taxon>Mucoromycotina</taxon>
        <taxon>Umbelopsidomycetes</taxon>
        <taxon>Umbelopsidales</taxon>
        <taxon>Umbelopsidaceae</taxon>
        <taxon>Umbelopsis</taxon>
    </lineage>
</organism>
<comment type="function">
    <text evidence="11">May play a role in anterograde transport of membrane proteins from the endoplasmic reticulum to the Golgi.</text>
</comment>
<sequence>MSTLPYTLVFILLVLEMTMFGLLVLPLPPHWRGALLKFISRSPMVSQCLYVMKILFVFVFLLFADSVNRLSRVQTPTTNNGNMYGHDPRLDAALSSKKFYTQRNLYLTGFTLFLSLILERTYKLVLENVHRGEEIKSLKNQSTTASKDYERRLAEKIDEHKLEISKLQKQIDNKSTDLETLKKQCKQQSEEYFRLADQHNELERRSLPSETRKNI</sequence>
<keyword evidence="6 11" id="KW-0931">ER-Golgi transport</keyword>
<dbReference type="InterPro" id="IPR041672">
    <property type="entry name" value="Bap31/Bap29_C"/>
</dbReference>
<dbReference type="GO" id="GO:0070973">
    <property type="term" value="P:protein localization to endoplasmic reticulum exit site"/>
    <property type="evidence" value="ECO:0007669"/>
    <property type="project" value="UniProtKB-UniRule"/>
</dbReference>
<comment type="subcellular location">
    <subcellularLocation>
        <location evidence="1 11">Endoplasmic reticulum membrane</location>
        <topology evidence="1 11">Multi-pass membrane protein</topology>
    </subcellularLocation>
</comment>
<reference evidence="15" key="1">
    <citation type="submission" date="2020-12" db="EMBL/GenBank/DDBJ databases">
        <title>Metabolic potential, ecology and presence of endohyphal bacteria is reflected in genomic diversity of Mucoromycotina.</title>
        <authorList>
            <person name="Muszewska A."/>
            <person name="Okrasinska A."/>
            <person name="Steczkiewicz K."/>
            <person name="Drgas O."/>
            <person name="Orlowska M."/>
            <person name="Perlinska-Lenart U."/>
            <person name="Aleksandrzak-Piekarczyk T."/>
            <person name="Szatraj K."/>
            <person name="Zielenkiewicz U."/>
            <person name="Pilsyk S."/>
            <person name="Malc E."/>
            <person name="Mieczkowski P."/>
            <person name="Kruszewska J.S."/>
            <person name="Biernat P."/>
            <person name="Pawlowska J."/>
        </authorList>
    </citation>
    <scope>NUCLEOTIDE SEQUENCE</scope>
    <source>
        <strain evidence="15">WA0000067209</strain>
    </source>
</reference>
<feature type="domain" description="Bap31/Bap29 cytoplasmic coiled-coil" evidence="14">
    <location>
        <begin position="163"/>
        <end position="206"/>
    </location>
</feature>
<evidence type="ECO:0000256" key="7">
    <source>
        <dbReference type="ARBA" id="ARBA00022927"/>
    </source>
</evidence>
<keyword evidence="16" id="KW-1185">Reference proteome</keyword>
<evidence type="ECO:0000256" key="6">
    <source>
        <dbReference type="ARBA" id="ARBA00022892"/>
    </source>
</evidence>
<keyword evidence="9 12" id="KW-0175">Coiled coil</keyword>
<evidence type="ECO:0000256" key="9">
    <source>
        <dbReference type="ARBA" id="ARBA00023054"/>
    </source>
</evidence>
<feature type="transmembrane region" description="Helical" evidence="11">
    <location>
        <begin position="6"/>
        <end position="27"/>
    </location>
</feature>
<dbReference type="AlphaFoldDB" id="A0A8H7PW86"/>
<dbReference type="OrthoDB" id="435607at2759"/>
<evidence type="ECO:0000256" key="5">
    <source>
        <dbReference type="ARBA" id="ARBA00022824"/>
    </source>
</evidence>
<feature type="transmembrane region" description="Helical" evidence="11">
    <location>
        <begin position="48"/>
        <end position="64"/>
    </location>
</feature>
<dbReference type="EMBL" id="JAEPQZ010000005">
    <property type="protein sequence ID" value="KAG2180973.1"/>
    <property type="molecule type" value="Genomic_DNA"/>
</dbReference>
<keyword evidence="4 11" id="KW-0812">Transmembrane</keyword>
<keyword evidence="3 11" id="KW-0813">Transport</keyword>
<dbReference type="GO" id="GO:0006888">
    <property type="term" value="P:endoplasmic reticulum to Golgi vesicle-mediated transport"/>
    <property type="evidence" value="ECO:0007669"/>
    <property type="project" value="UniProtKB-UniRule"/>
</dbReference>
<dbReference type="PANTHER" id="PTHR12701:SF20">
    <property type="entry name" value="ENDOPLASMIC RETICULUM TRANSMEMBRANE PROTEIN"/>
    <property type="match status" value="1"/>
</dbReference>
<dbReference type="InterPro" id="IPR040463">
    <property type="entry name" value="BAP29/BAP31_N"/>
</dbReference>
<evidence type="ECO:0000256" key="11">
    <source>
        <dbReference type="RuleBase" id="RU367026"/>
    </source>
</evidence>
<dbReference type="PANTHER" id="PTHR12701">
    <property type="entry name" value="BCR-ASSOCIATED PROTEIN, BAP"/>
    <property type="match status" value="1"/>
</dbReference>
<gene>
    <name evidence="15" type="ORF">INT43_008555</name>
</gene>
<evidence type="ECO:0000256" key="2">
    <source>
        <dbReference type="ARBA" id="ARBA00007956"/>
    </source>
</evidence>